<evidence type="ECO:0000313" key="3">
    <source>
        <dbReference type="EMBL" id="KAK1785874.1"/>
    </source>
</evidence>
<name>A0AAD8YU31_9TELE</name>
<reference evidence="3" key="1">
    <citation type="submission" date="2023-03" db="EMBL/GenBank/DDBJ databases">
        <title>Electrophorus voltai genome.</title>
        <authorList>
            <person name="Bian C."/>
        </authorList>
    </citation>
    <scope>NUCLEOTIDE SEQUENCE</scope>
    <source>
        <strain evidence="3">CB-2022</strain>
        <tissue evidence="3">Muscle</tissue>
    </source>
</reference>
<dbReference type="Pfam" id="PF25794">
    <property type="entry name" value="SACS"/>
    <property type="match status" value="1"/>
</dbReference>
<dbReference type="EMBL" id="JAROKS010000025">
    <property type="protein sequence ID" value="KAK1785874.1"/>
    <property type="molecule type" value="Genomic_DNA"/>
</dbReference>
<feature type="domain" description="Sacsin/Nov" evidence="2">
    <location>
        <begin position="62"/>
        <end position="99"/>
    </location>
</feature>
<sequence>MELRTPGCSPWLLLVTVSHDYLGQRIFLVPWGAAVQDIKQLIYQETNLPVCEQLLLHHGNVELIQNAEDAGATEVKFLYDETEYGVDLLWSHDMAQYQGRPKTRTGIKEQTRGGENKTKGRNQGVQEKRRPGNHDNRDARRVAICDRTPPQCAHQGTQDGTPKQTGPGVGPRAYMGSIPWRGIGVRADLGTGVGW</sequence>
<dbReference type="InterPro" id="IPR052972">
    <property type="entry name" value="Sacsin_chaperone_reg"/>
</dbReference>
<comment type="caution">
    <text evidence="3">The sequence shown here is derived from an EMBL/GenBank/DDBJ whole genome shotgun (WGS) entry which is preliminary data.</text>
</comment>
<evidence type="ECO:0000313" key="4">
    <source>
        <dbReference type="Proteomes" id="UP001239994"/>
    </source>
</evidence>
<protein>
    <recommendedName>
        <fullName evidence="2">Sacsin/Nov domain-containing protein</fullName>
    </recommendedName>
</protein>
<evidence type="ECO:0000259" key="2">
    <source>
        <dbReference type="Pfam" id="PF25794"/>
    </source>
</evidence>
<feature type="region of interest" description="Disordered" evidence="1">
    <location>
        <begin position="99"/>
        <end position="177"/>
    </location>
</feature>
<dbReference type="SUPFAM" id="SSF54236">
    <property type="entry name" value="Ubiquitin-like"/>
    <property type="match status" value="1"/>
</dbReference>
<dbReference type="PANTHER" id="PTHR15600:SF42">
    <property type="entry name" value="SACSIN"/>
    <property type="match status" value="1"/>
</dbReference>
<feature type="compositionally biased region" description="Basic and acidic residues" evidence="1">
    <location>
        <begin position="106"/>
        <end position="118"/>
    </location>
</feature>
<evidence type="ECO:0000256" key="1">
    <source>
        <dbReference type="SAM" id="MobiDB-lite"/>
    </source>
</evidence>
<organism evidence="3 4">
    <name type="scientific">Electrophorus voltai</name>
    <dbReference type="NCBI Taxonomy" id="2609070"/>
    <lineage>
        <taxon>Eukaryota</taxon>
        <taxon>Metazoa</taxon>
        <taxon>Chordata</taxon>
        <taxon>Craniata</taxon>
        <taxon>Vertebrata</taxon>
        <taxon>Euteleostomi</taxon>
        <taxon>Actinopterygii</taxon>
        <taxon>Neopterygii</taxon>
        <taxon>Teleostei</taxon>
        <taxon>Ostariophysi</taxon>
        <taxon>Gymnotiformes</taxon>
        <taxon>Gymnotoidei</taxon>
        <taxon>Gymnotidae</taxon>
        <taxon>Electrophorus</taxon>
    </lineage>
</organism>
<feature type="compositionally biased region" description="Basic and acidic residues" evidence="1">
    <location>
        <begin position="126"/>
        <end position="144"/>
    </location>
</feature>
<dbReference type="Proteomes" id="UP001239994">
    <property type="component" value="Unassembled WGS sequence"/>
</dbReference>
<dbReference type="AlphaFoldDB" id="A0AAD8YU31"/>
<feature type="compositionally biased region" description="Polar residues" evidence="1">
    <location>
        <begin position="154"/>
        <end position="164"/>
    </location>
</feature>
<proteinExistence type="predicted"/>
<dbReference type="InterPro" id="IPR058210">
    <property type="entry name" value="SACS/Nov_dom"/>
</dbReference>
<dbReference type="GO" id="GO:0030544">
    <property type="term" value="F:Hsp70 protein binding"/>
    <property type="evidence" value="ECO:0007669"/>
    <property type="project" value="TreeGrafter"/>
</dbReference>
<dbReference type="InterPro" id="IPR029071">
    <property type="entry name" value="Ubiquitin-like_domsf"/>
</dbReference>
<dbReference type="PANTHER" id="PTHR15600">
    <property type="entry name" value="SACSIN"/>
    <property type="match status" value="1"/>
</dbReference>
<keyword evidence="4" id="KW-1185">Reference proteome</keyword>
<gene>
    <name evidence="3" type="ORF">P4O66_003240</name>
</gene>
<accession>A0AAD8YU31</accession>